<dbReference type="AlphaFoldDB" id="A0A6C0BHB5"/>
<name>A0A6C0BHB5_9ZZZZ</name>
<evidence type="ECO:0008006" key="2">
    <source>
        <dbReference type="Google" id="ProtNLM"/>
    </source>
</evidence>
<evidence type="ECO:0000313" key="1">
    <source>
        <dbReference type="EMBL" id="QHS91727.1"/>
    </source>
</evidence>
<protein>
    <recommendedName>
        <fullName evidence="2">CCHC-type domain-containing protein</fullName>
    </recommendedName>
</protein>
<dbReference type="EMBL" id="MN739163">
    <property type="protein sequence ID" value="QHS91727.1"/>
    <property type="molecule type" value="Genomic_DNA"/>
</dbReference>
<sequence length="150" mass="17530">MPCAFCEKNIPSLPKASHDYETCPFRLSITCLKCCLKGHLASDCTIEMNWKRPTCIEDLIPEEDKKRWRISTKTPILHRPLCVSHDLAIADKEIGKADTHRIIDHDKKIRAFMKDNKIHSTHEKVENQRKIIDWAIRRGERIEFIKEIIA</sequence>
<organism evidence="1">
    <name type="scientific">viral metagenome</name>
    <dbReference type="NCBI Taxonomy" id="1070528"/>
    <lineage>
        <taxon>unclassified sequences</taxon>
        <taxon>metagenomes</taxon>
        <taxon>organismal metagenomes</taxon>
    </lineage>
</organism>
<proteinExistence type="predicted"/>
<accession>A0A6C0BHB5</accession>
<reference evidence="1" key="1">
    <citation type="journal article" date="2020" name="Nature">
        <title>Giant virus diversity and host interactions through global metagenomics.</title>
        <authorList>
            <person name="Schulz F."/>
            <person name="Roux S."/>
            <person name="Paez-Espino D."/>
            <person name="Jungbluth S."/>
            <person name="Walsh D.A."/>
            <person name="Denef V.J."/>
            <person name="McMahon K.D."/>
            <person name="Konstantinidis K.T."/>
            <person name="Eloe-Fadrosh E.A."/>
            <person name="Kyrpides N.C."/>
            <person name="Woyke T."/>
        </authorList>
    </citation>
    <scope>NUCLEOTIDE SEQUENCE</scope>
    <source>
        <strain evidence="1">GVMAG-M-3300013006-15</strain>
    </source>
</reference>